<evidence type="ECO:0000313" key="1">
    <source>
        <dbReference type="EMBL" id="OWT57470.1"/>
    </source>
</evidence>
<dbReference type="EMBL" id="NJIH01000009">
    <property type="protein sequence ID" value="OWT57470.1"/>
    <property type="molecule type" value="Genomic_DNA"/>
</dbReference>
<reference evidence="2" key="1">
    <citation type="submission" date="2017-06" db="EMBL/GenBank/DDBJ databases">
        <title>Herbaspirillum phytohormonus sp. nov., isolated from the root nodule of Robinia pseudoacacia in lead-zinc mine.</title>
        <authorList>
            <person name="Fan M."/>
            <person name="Lin Y."/>
        </authorList>
    </citation>
    <scope>NUCLEOTIDE SEQUENCE [LARGE SCALE GENOMIC DNA]</scope>
    <source>
        <strain evidence="2">SC-089</strain>
    </source>
</reference>
<proteinExistence type="predicted"/>
<name>A0A225MBF0_9BURK</name>
<dbReference type="Proteomes" id="UP000214603">
    <property type="component" value="Unassembled WGS sequence"/>
</dbReference>
<keyword evidence="2" id="KW-1185">Reference proteome</keyword>
<gene>
    <name evidence="1" type="ORF">CEY11_16310</name>
</gene>
<organism evidence="1 2">
    <name type="scientific">Candidimonas nitroreducens</name>
    <dbReference type="NCBI Taxonomy" id="683354"/>
    <lineage>
        <taxon>Bacteria</taxon>
        <taxon>Pseudomonadati</taxon>
        <taxon>Pseudomonadota</taxon>
        <taxon>Betaproteobacteria</taxon>
        <taxon>Burkholderiales</taxon>
        <taxon>Alcaligenaceae</taxon>
        <taxon>Candidimonas</taxon>
    </lineage>
</organism>
<accession>A0A225MBF0</accession>
<evidence type="ECO:0000313" key="2">
    <source>
        <dbReference type="Proteomes" id="UP000214603"/>
    </source>
</evidence>
<comment type="caution">
    <text evidence="1">The sequence shown here is derived from an EMBL/GenBank/DDBJ whole genome shotgun (WGS) entry which is preliminary data.</text>
</comment>
<dbReference type="AlphaFoldDB" id="A0A225MBF0"/>
<sequence length="73" mass="8100">MRHHGLETTVFEVLGLGEIQEDLRKPFALLSLAPLEQEHRQLSKQGSYGLTPEPGRSACASITIWRISNGSKL</sequence>
<protein>
    <submittedName>
        <fullName evidence="1">Uncharacterized protein</fullName>
    </submittedName>
</protein>